<dbReference type="GO" id="GO:0032259">
    <property type="term" value="P:methylation"/>
    <property type="evidence" value="ECO:0007669"/>
    <property type="project" value="UniProtKB-KW"/>
</dbReference>
<dbReference type="CDD" id="cd02440">
    <property type="entry name" value="AdoMet_MTases"/>
    <property type="match status" value="1"/>
</dbReference>
<evidence type="ECO:0000259" key="7">
    <source>
        <dbReference type="Pfam" id="PF17827"/>
    </source>
</evidence>
<evidence type="ECO:0000256" key="2">
    <source>
        <dbReference type="ARBA" id="ARBA00022679"/>
    </source>
</evidence>
<dbReference type="NCBIfam" id="TIGR00536">
    <property type="entry name" value="hemK_fam"/>
    <property type="match status" value="1"/>
</dbReference>
<protein>
    <recommendedName>
        <fullName evidence="5">Release factor glutamine methyltransferase</fullName>
        <shortName evidence="5">RF MTase</shortName>
        <ecNumber evidence="5">2.1.1.297</ecNumber>
    </recommendedName>
    <alternativeName>
        <fullName evidence="5">N5-glutamine methyltransferase PrmC</fullName>
    </alternativeName>
    <alternativeName>
        <fullName evidence="5">Protein-(glutamine-N5) MTase PrmC</fullName>
    </alternativeName>
    <alternativeName>
        <fullName evidence="5">Protein-glutamine N-methyltransferase PrmC</fullName>
    </alternativeName>
</protein>
<dbReference type="InterPro" id="IPR050320">
    <property type="entry name" value="N5-glutamine_MTase"/>
</dbReference>
<feature type="binding site" evidence="5">
    <location>
        <begin position="133"/>
        <end position="137"/>
    </location>
    <ligand>
        <name>S-adenosyl-L-methionine</name>
        <dbReference type="ChEBI" id="CHEBI:59789"/>
    </ligand>
</feature>
<dbReference type="NCBIfam" id="TIGR03534">
    <property type="entry name" value="RF_mod_PrmC"/>
    <property type="match status" value="1"/>
</dbReference>
<dbReference type="EMBL" id="CP095073">
    <property type="protein sequence ID" value="UOQ45341.1"/>
    <property type="molecule type" value="Genomic_DNA"/>
</dbReference>
<feature type="binding site" evidence="5">
    <location>
        <position position="183"/>
    </location>
    <ligand>
        <name>S-adenosyl-L-methionine</name>
        <dbReference type="ChEBI" id="CHEBI:59789"/>
    </ligand>
</feature>
<accession>A0ABY4ET90</accession>
<feature type="binding site" evidence="5">
    <location>
        <begin position="198"/>
        <end position="201"/>
    </location>
    <ligand>
        <name>substrate</name>
    </ligand>
</feature>
<dbReference type="InterPro" id="IPR029063">
    <property type="entry name" value="SAM-dependent_MTases_sf"/>
</dbReference>
<dbReference type="Pfam" id="PF05175">
    <property type="entry name" value="MTS"/>
    <property type="match status" value="1"/>
</dbReference>
<keyword evidence="3 5" id="KW-0949">S-adenosyl-L-methionine</keyword>
<proteinExistence type="inferred from homology"/>
<keyword evidence="2 5" id="KW-0808">Transferase</keyword>
<dbReference type="PANTHER" id="PTHR18895:SF74">
    <property type="entry name" value="MTRF1L RELEASE FACTOR GLUTAMINE METHYLTRANSFERASE"/>
    <property type="match status" value="1"/>
</dbReference>
<comment type="function">
    <text evidence="5">Methylates the class 1 translation termination release factors RF1/PrfA and RF2/PrfB on the glutamine residue of the universally conserved GGQ motif.</text>
</comment>
<reference evidence="8 9" key="1">
    <citation type="submission" date="2022-04" db="EMBL/GenBank/DDBJ databases">
        <title>Halobacillus sp. isolated from saltern.</title>
        <authorList>
            <person name="Won M."/>
            <person name="Lee C.-M."/>
            <person name="Woen H.-Y."/>
            <person name="Kwon S.-W."/>
        </authorList>
    </citation>
    <scope>NUCLEOTIDE SEQUENCE [LARGE SCALE GENOMIC DNA]</scope>
    <source>
        <strain evidence="8 9">SSBR10-3</strain>
    </source>
</reference>
<organism evidence="8 9">
    <name type="scientific">Halobacillus salinarum</name>
    <dbReference type="NCBI Taxonomy" id="2932257"/>
    <lineage>
        <taxon>Bacteria</taxon>
        <taxon>Bacillati</taxon>
        <taxon>Bacillota</taxon>
        <taxon>Bacilli</taxon>
        <taxon>Bacillales</taxon>
        <taxon>Bacillaceae</taxon>
        <taxon>Halobacillus</taxon>
    </lineage>
</organism>
<dbReference type="RefSeq" id="WP_244711987.1">
    <property type="nucleotide sequence ID" value="NZ_CP095073.1"/>
</dbReference>
<keyword evidence="9" id="KW-1185">Reference proteome</keyword>
<gene>
    <name evidence="5 8" type="primary">prmC</name>
    <name evidence="8" type="ORF">MUN89_05170</name>
</gene>
<dbReference type="Gene3D" id="1.10.8.10">
    <property type="entry name" value="DNA helicase RuvA subunit, C-terminal domain"/>
    <property type="match status" value="1"/>
</dbReference>
<feature type="binding site" evidence="5">
    <location>
        <position position="156"/>
    </location>
    <ligand>
        <name>S-adenosyl-L-methionine</name>
        <dbReference type="ChEBI" id="CHEBI:59789"/>
    </ligand>
</feature>
<feature type="domain" description="Methyltransferase small" evidence="6">
    <location>
        <begin position="127"/>
        <end position="206"/>
    </location>
</feature>
<comment type="similarity">
    <text evidence="5">Belongs to the protein N5-glutamine methyltransferase family. PrmC subfamily.</text>
</comment>
<dbReference type="PANTHER" id="PTHR18895">
    <property type="entry name" value="HEMK METHYLTRANSFERASE"/>
    <property type="match status" value="1"/>
</dbReference>
<evidence type="ECO:0000313" key="9">
    <source>
        <dbReference type="Proteomes" id="UP000831787"/>
    </source>
</evidence>
<dbReference type="EC" id="2.1.1.297" evidence="5"/>
<dbReference type="InterPro" id="IPR040758">
    <property type="entry name" value="PrmC_N"/>
</dbReference>
<dbReference type="Pfam" id="PF17827">
    <property type="entry name" value="PrmC_N"/>
    <property type="match status" value="1"/>
</dbReference>
<feature type="binding site" evidence="5">
    <location>
        <position position="198"/>
    </location>
    <ligand>
        <name>S-adenosyl-L-methionine</name>
        <dbReference type="ChEBI" id="CHEBI:59789"/>
    </ligand>
</feature>
<dbReference type="InterPro" id="IPR002052">
    <property type="entry name" value="DNA_methylase_N6_adenine_CS"/>
</dbReference>
<dbReference type="InterPro" id="IPR007848">
    <property type="entry name" value="Small_mtfrase_dom"/>
</dbReference>
<dbReference type="HAMAP" id="MF_02126">
    <property type="entry name" value="RF_methyltr_PrmC"/>
    <property type="match status" value="1"/>
</dbReference>
<dbReference type="Proteomes" id="UP000831787">
    <property type="component" value="Chromosome"/>
</dbReference>
<feature type="domain" description="Release factor glutamine methyltransferase N-terminal" evidence="7">
    <location>
        <begin position="17"/>
        <end position="86"/>
    </location>
</feature>
<sequence length="292" mass="33035">MSRLVNNMQPTWTTIQEARRWASLFLQQHHREPRVADLLLEHELNRSFAMLLAYEHEEFPIDKKRRFIEQIEAHAYYGTPVQHLTGSASFYGRDFSVSRDVLIPRPETEELVAGVIEECRRLELQAPHMADLGTGSGVIAITLALELPGAEVFASDISAAALHVAEKNSRALEADVGFFQGHFLEPLRNQKLDCIVSNPPYIARSEADSLSDTVKNFDPELALFAEDEGLAAYKIILKQMKRYELTPSIVAFEIGFQQGQAVKELIEKEIGYRAAIRQDINQKDRMVLAVKD</sequence>
<evidence type="ECO:0000256" key="5">
    <source>
        <dbReference type="HAMAP-Rule" id="MF_02126"/>
    </source>
</evidence>
<dbReference type="GO" id="GO:0102559">
    <property type="term" value="F:peptide chain release factor N(5)-glutamine methyltransferase activity"/>
    <property type="evidence" value="ECO:0007669"/>
    <property type="project" value="UniProtKB-EC"/>
</dbReference>
<comment type="catalytic activity">
    <reaction evidence="4 5">
        <text>L-glutaminyl-[peptide chain release factor] + S-adenosyl-L-methionine = N(5)-methyl-L-glutaminyl-[peptide chain release factor] + S-adenosyl-L-homocysteine + H(+)</text>
        <dbReference type="Rhea" id="RHEA:42896"/>
        <dbReference type="Rhea" id="RHEA-COMP:10271"/>
        <dbReference type="Rhea" id="RHEA-COMP:10272"/>
        <dbReference type="ChEBI" id="CHEBI:15378"/>
        <dbReference type="ChEBI" id="CHEBI:30011"/>
        <dbReference type="ChEBI" id="CHEBI:57856"/>
        <dbReference type="ChEBI" id="CHEBI:59789"/>
        <dbReference type="ChEBI" id="CHEBI:61891"/>
        <dbReference type="EC" id="2.1.1.297"/>
    </reaction>
</comment>
<dbReference type="Gene3D" id="3.40.50.150">
    <property type="entry name" value="Vaccinia Virus protein VP39"/>
    <property type="match status" value="1"/>
</dbReference>
<dbReference type="InterPro" id="IPR004556">
    <property type="entry name" value="HemK-like"/>
</dbReference>
<dbReference type="PROSITE" id="PS00092">
    <property type="entry name" value="N6_MTASE"/>
    <property type="match status" value="1"/>
</dbReference>
<dbReference type="SUPFAM" id="SSF53335">
    <property type="entry name" value="S-adenosyl-L-methionine-dependent methyltransferases"/>
    <property type="match status" value="1"/>
</dbReference>
<evidence type="ECO:0000256" key="3">
    <source>
        <dbReference type="ARBA" id="ARBA00022691"/>
    </source>
</evidence>
<evidence type="ECO:0000313" key="8">
    <source>
        <dbReference type="EMBL" id="UOQ45341.1"/>
    </source>
</evidence>
<evidence type="ECO:0000256" key="4">
    <source>
        <dbReference type="ARBA" id="ARBA00048391"/>
    </source>
</evidence>
<dbReference type="InterPro" id="IPR019874">
    <property type="entry name" value="RF_methyltr_PrmC"/>
</dbReference>
<evidence type="ECO:0000256" key="1">
    <source>
        <dbReference type="ARBA" id="ARBA00022603"/>
    </source>
</evidence>
<evidence type="ECO:0000259" key="6">
    <source>
        <dbReference type="Pfam" id="PF05175"/>
    </source>
</evidence>
<name>A0ABY4ET90_9BACI</name>
<keyword evidence="1 5" id="KW-0489">Methyltransferase</keyword>